<accession>A0A1Y1HU45</accession>
<name>A0A1Y1HU45_KLENI</name>
<evidence type="ECO:0000313" key="1">
    <source>
        <dbReference type="EMBL" id="GAQ82150.1"/>
    </source>
</evidence>
<protein>
    <submittedName>
        <fullName evidence="1">Uncharacterized protein</fullName>
    </submittedName>
</protein>
<proteinExistence type="predicted"/>
<sequence length="127" mass="14367">MYQLGKGDLPQLLQSLNAKLGGDVYPPFNVHGYLLGEEVMREEGRTADNSDRQHWWPNFRVVMLQEGLPSDSRCPMRAVWAEDAEAGAAFLAHPAFRISEFWLGALSEAPTPLITSLRFRIVIWDPK</sequence>
<organism evidence="1 2">
    <name type="scientific">Klebsormidium nitens</name>
    <name type="common">Green alga</name>
    <name type="synonym">Ulothrix nitens</name>
    <dbReference type="NCBI Taxonomy" id="105231"/>
    <lineage>
        <taxon>Eukaryota</taxon>
        <taxon>Viridiplantae</taxon>
        <taxon>Streptophyta</taxon>
        <taxon>Klebsormidiophyceae</taxon>
        <taxon>Klebsormidiales</taxon>
        <taxon>Klebsormidiaceae</taxon>
        <taxon>Klebsormidium</taxon>
    </lineage>
</organism>
<reference evidence="1 2" key="1">
    <citation type="journal article" date="2014" name="Nat. Commun.">
        <title>Klebsormidium flaccidum genome reveals primary factors for plant terrestrial adaptation.</title>
        <authorList>
            <person name="Hori K."/>
            <person name="Maruyama F."/>
            <person name="Fujisawa T."/>
            <person name="Togashi T."/>
            <person name="Yamamoto N."/>
            <person name="Seo M."/>
            <person name="Sato S."/>
            <person name="Yamada T."/>
            <person name="Mori H."/>
            <person name="Tajima N."/>
            <person name="Moriyama T."/>
            <person name="Ikeuchi M."/>
            <person name="Watanabe M."/>
            <person name="Wada H."/>
            <person name="Kobayashi K."/>
            <person name="Saito M."/>
            <person name="Masuda T."/>
            <person name="Sasaki-Sekimoto Y."/>
            <person name="Mashiguchi K."/>
            <person name="Awai K."/>
            <person name="Shimojima M."/>
            <person name="Masuda S."/>
            <person name="Iwai M."/>
            <person name="Nobusawa T."/>
            <person name="Narise T."/>
            <person name="Kondo S."/>
            <person name="Saito H."/>
            <person name="Sato R."/>
            <person name="Murakawa M."/>
            <person name="Ihara Y."/>
            <person name="Oshima-Yamada Y."/>
            <person name="Ohtaka K."/>
            <person name="Satoh M."/>
            <person name="Sonobe K."/>
            <person name="Ishii M."/>
            <person name="Ohtani R."/>
            <person name="Kanamori-Sato M."/>
            <person name="Honoki R."/>
            <person name="Miyazaki D."/>
            <person name="Mochizuki H."/>
            <person name="Umetsu J."/>
            <person name="Higashi K."/>
            <person name="Shibata D."/>
            <person name="Kamiya Y."/>
            <person name="Sato N."/>
            <person name="Nakamura Y."/>
            <person name="Tabata S."/>
            <person name="Ida S."/>
            <person name="Kurokawa K."/>
            <person name="Ohta H."/>
        </authorList>
    </citation>
    <scope>NUCLEOTIDE SEQUENCE [LARGE SCALE GENOMIC DNA]</scope>
    <source>
        <strain evidence="1 2">NIES-2285</strain>
    </source>
</reference>
<dbReference type="Proteomes" id="UP000054558">
    <property type="component" value="Unassembled WGS sequence"/>
</dbReference>
<keyword evidence="2" id="KW-1185">Reference proteome</keyword>
<gene>
    <name evidence="1" type="ORF">KFL_001020010</name>
</gene>
<dbReference type="AlphaFoldDB" id="A0A1Y1HU45"/>
<evidence type="ECO:0000313" key="2">
    <source>
        <dbReference type="Proteomes" id="UP000054558"/>
    </source>
</evidence>
<dbReference type="EMBL" id="DF237051">
    <property type="protein sequence ID" value="GAQ82150.1"/>
    <property type="molecule type" value="Genomic_DNA"/>
</dbReference>